<evidence type="ECO:0000256" key="1">
    <source>
        <dbReference type="ARBA" id="ARBA00004496"/>
    </source>
</evidence>
<feature type="domain" description="HTH marR-type" evidence="6">
    <location>
        <begin position="10"/>
        <end position="143"/>
    </location>
</feature>
<dbReference type="RefSeq" id="WP_071504467.1">
    <property type="nucleotide sequence ID" value="NZ_MORL01000009.1"/>
</dbReference>
<dbReference type="InterPro" id="IPR055166">
    <property type="entry name" value="Transc_reg_Sar_Rot_HTH"/>
</dbReference>
<keyword evidence="3" id="KW-0805">Transcription regulation</keyword>
<evidence type="ECO:0000256" key="4">
    <source>
        <dbReference type="ARBA" id="ARBA00023125"/>
    </source>
</evidence>
<dbReference type="InterPro" id="IPR036388">
    <property type="entry name" value="WH-like_DNA-bd_sf"/>
</dbReference>
<dbReference type="GO" id="GO:0005737">
    <property type="term" value="C:cytoplasm"/>
    <property type="evidence" value="ECO:0007669"/>
    <property type="project" value="UniProtKB-SubCell"/>
</dbReference>
<dbReference type="PANTHER" id="PTHR33164:SF5">
    <property type="entry name" value="ORGANIC HYDROPEROXIDE RESISTANCE TRANSCRIPTIONAL REGULATOR"/>
    <property type="match status" value="1"/>
</dbReference>
<sequence>MTTAEKLHLENQLCFPLYVASRLTTRMYGPLLEELDVTYPQYLVLLALWQTDSQTVGELTKRLYLETNTLTPLLKRLEQKQYISRKRSVTDERSVQISLTESGQALKEQALCIPEKIAELVRDSTIDMQELTSFYQTLQKIIQNAG</sequence>
<gene>
    <name evidence="7" type="ORF">BLX24_17435</name>
</gene>
<evidence type="ECO:0000259" key="6">
    <source>
        <dbReference type="PROSITE" id="PS50995"/>
    </source>
</evidence>
<dbReference type="SMART" id="SM00347">
    <property type="entry name" value="HTH_MARR"/>
    <property type="match status" value="1"/>
</dbReference>
<name>A0A1S2VJ76_9BACT</name>
<evidence type="ECO:0000256" key="3">
    <source>
        <dbReference type="ARBA" id="ARBA00023015"/>
    </source>
</evidence>
<keyword evidence="8" id="KW-1185">Reference proteome</keyword>
<evidence type="ECO:0000256" key="2">
    <source>
        <dbReference type="ARBA" id="ARBA00022490"/>
    </source>
</evidence>
<dbReference type="SUPFAM" id="SSF46785">
    <property type="entry name" value="Winged helix' DNA-binding domain"/>
    <property type="match status" value="1"/>
</dbReference>
<keyword evidence="5" id="KW-0804">Transcription</keyword>
<dbReference type="FunFam" id="1.10.10.10:FF:000163">
    <property type="entry name" value="MarR family transcriptional regulator"/>
    <property type="match status" value="1"/>
</dbReference>
<dbReference type="InterPro" id="IPR036390">
    <property type="entry name" value="WH_DNA-bd_sf"/>
</dbReference>
<dbReference type="Pfam" id="PF22381">
    <property type="entry name" value="Staph_reg_Sar_Rot"/>
    <property type="match status" value="1"/>
</dbReference>
<evidence type="ECO:0000313" key="8">
    <source>
        <dbReference type="Proteomes" id="UP000181790"/>
    </source>
</evidence>
<dbReference type="AlphaFoldDB" id="A0A1S2VJ76"/>
<dbReference type="PANTHER" id="PTHR33164">
    <property type="entry name" value="TRANSCRIPTIONAL REGULATOR, MARR FAMILY"/>
    <property type="match status" value="1"/>
</dbReference>
<dbReference type="InterPro" id="IPR000835">
    <property type="entry name" value="HTH_MarR-typ"/>
</dbReference>
<reference evidence="7 8" key="1">
    <citation type="submission" date="2016-10" db="EMBL/GenBank/DDBJ databases">
        <title>Arsenicibacter rosenii gen. nov., sp. nov., an efficient arsenic-methylating bacterium isolated from an arsenic-contaminated paddy soil.</title>
        <authorList>
            <person name="Huang K."/>
        </authorList>
    </citation>
    <scope>NUCLEOTIDE SEQUENCE [LARGE SCALE GENOMIC DNA]</scope>
    <source>
        <strain evidence="7 8">SM-1</strain>
    </source>
</reference>
<evidence type="ECO:0000313" key="7">
    <source>
        <dbReference type="EMBL" id="OIN57878.1"/>
    </source>
</evidence>
<dbReference type="PRINTS" id="PR00598">
    <property type="entry name" value="HTHMARR"/>
</dbReference>
<proteinExistence type="predicted"/>
<dbReference type="InterPro" id="IPR039422">
    <property type="entry name" value="MarR/SlyA-like"/>
</dbReference>
<organism evidence="7 8">
    <name type="scientific">Arsenicibacter rosenii</name>
    <dbReference type="NCBI Taxonomy" id="1750698"/>
    <lineage>
        <taxon>Bacteria</taxon>
        <taxon>Pseudomonadati</taxon>
        <taxon>Bacteroidota</taxon>
        <taxon>Cytophagia</taxon>
        <taxon>Cytophagales</taxon>
        <taxon>Spirosomataceae</taxon>
        <taxon>Arsenicibacter</taxon>
    </lineage>
</organism>
<dbReference type="EMBL" id="MORL01000009">
    <property type="protein sequence ID" value="OIN57878.1"/>
    <property type="molecule type" value="Genomic_DNA"/>
</dbReference>
<dbReference type="Proteomes" id="UP000181790">
    <property type="component" value="Unassembled WGS sequence"/>
</dbReference>
<keyword evidence="4" id="KW-0238">DNA-binding</keyword>
<dbReference type="GO" id="GO:0006950">
    <property type="term" value="P:response to stress"/>
    <property type="evidence" value="ECO:0007669"/>
    <property type="project" value="TreeGrafter"/>
</dbReference>
<keyword evidence="2" id="KW-0963">Cytoplasm</keyword>
<accession>A0A1S2VJ76</accession>
<protein>
    <submittedName>
        <fullName evidence="7">MarR family transcriptional regulator</fullName>
    </submittedName>
</protein>
<dbReference type="GO" id="GO:0003700">
    <property type="term" value="F:DNA-binding transcription factor activity"/>
    <property type="evidence" value="ECO:0007669"/>
    <property type="project" value="InterPro"/>
</dbReference>
<comment type="subcellular location">
    <subcellularLocation>
        <location evidence="1">Cytoplasm</location>
    </subcellularLocation>
</comment>
<dbReference type="OrthoDB" id="9806864at2"/>
<dbReference type="Gene3D" id="1.10.10.10">
    <property type="entry name" value="Winged helix-like DNA-binding domain superfamily/Winged helix DNA-binding domain"/>
    <property type="match status" value="1"/>
</dbReference>
<dbReference type="GO" id="GO:0003677">
    <property type="term" value="F:DNA binding"/>
    <property type="evidence" value="ECO:0007669"/>
    <property type="project" value="UniProtKB-KW"/>
</dbReference>
<comment type="caution">
    <text evidence="7">The sequence shown here is derived from an EMBL/GenBank/DDBJ whole genome shotgun (WGS) entry which is preliminary data.</text>
</comment>
<dbReference type="PROSITE" id="PS50995">
    <property type="entry name" value="HTH_MARR_2"/>
    <property type="match status" value="1"/>
</dbReference>
<evidence type="ECO:0000256" key="5">
    <source>
        <dbReference type="ARBA" id="ARBA00023163"/>
    </source>
</evidence>